<dbReference type="EMBL" id="MK653806">
    <property type="protein sequence ID" value="QED56486.1"/>
    <property type="molecule type" value="Genomic_DNA"/>
</dbReference>
<dbReference type="RefSeq" id="YP_009692270.1">
    <property type="nucleotide sequence ID" value="NC_044713.1"/>
</dbReference>
<evidence type="ECO:0000256" key="13">
    <source>
        <dbReference type="SAM" id="Phobius"/>
    </source>
</evidence>
<evidence type="ECO:0000256" key="1">
    <source>
        <dbReference type="ARBA" id="ARBA00004304"/>
    </source>
</evidence>
<evidence type="ECO:0000313" key="14">
    <source>
        <dbReference type="EMBL" id="QED56486.1"/>
    </source>
</evidence>
<dbReference type="GeneID" id="41797374"/>
<dbReference type="GO" id="GO:0045259">
    <property type="term" value="C:proton-transporting ATP synthase complex"/>
    <property type="evidence" value="ECO:0007669"/>
    <property type="project" value="UniProtKB-KW"/>
</dbReference>
<proteinExistence type="inferred from homology"/>
<keyword evidence="11 13" id="KW-0472">Membrane</keyword>
<gene>
    <name evidence="14" type="primary">atp8</name>
</gene>
<evidence type="ECO:0000256" key="4">
    <source>
        <dbReference type="ARBA" id="ARBA00022448"/>
    </source>
</evidence>
<comment type="subunit">
    <text evidence="3">F-type ATPases have 2 components, CF(1) - the catalytic core - and CF(0) - the membrane proton channel.</text>
</comment>
<dbReference type="AlphaFoldDB" id="A0A5B8ZU09"/>
<evidence type="ECO:0000256" key="8">
    <source>
        <dbReference type="ARBA" id="ARBA00022989"/>
    </source>
</evidence>
<evidence type="ECO:0000256" key="11">
    <source>
        <dbReference type="ARBA" id="ARBA00023136"/>
    </source>
</evidence>
<dbReference type="EMBL" id="MK653910">
    <property type="protein sequence ID" value="QED56494.1"/>
    <property type="molecule type" value="Genomic_DNA"/>
</dbReference>
<keyword evidence="10 12" id="KW-0496">Mitochondrion</keyword>
<dbReference type="GO" id="GO:0015078">
    <property type="term" value="F:proton transmembrane transporter activity"/>
    <property type="evidence" value="ECO:0007669"/>
    <property type="project" value="InterPro"/>
</dbReference>
<evidence type="ECO:0000256" key="10">
    <source>
        <dbReference type="ARBA" id="ARBA00023128"/>
    </source>
</evidence>
<evidence type="ECO:0000256" key="7">
    <source>
        <dbReference type="ARBA" id="ARBA00022781"/>
    </source>
</evidence>
<keyword evidence="6 12" id="KW-0812">Transmembrane</keyword>
<evidence type="ECO:0000256" key="2">
    <source>
        <dbReference type="ARBA" id="ARBA00008892"/>
    </source>
</evidence>
<keyword evidence="8 13" id="KW-1133">Transmembrane helix</keyword>
<geneLocation type="mitochondrion" evidence="14"/>
<evidence type="ECO:0000256" key="6">
    <source>
        <dbReference type="ARBA" id="ARBA00022692"/>
    </source>
</evidence>
<comment type="similarity">
    <text evidence="2 12">Belongs to the ATPase protein 8 family.</text>
</comment>
<accession>A0A5B8ZU09</accession>
<reference evidence="14" key="1">
    <citation type="journal article" date="2019" name="PLoS ONE">
        <title>Tracking outbreak populations of the pepper weevil Anthonomus eugenii (Coleoptera; Curculionidae) using complete mitochondrial genomes.</title>
        <authorList>
            <person name="van de Vossenberg B.T.L.H."/>
            <person name="Warbroek T."/>
            <person name="Waalwijk C."/>
            <person name="Ingerson-Mahar J."/>
            <person name="van der Gouw L."/>
            <person name="Loomans A.J.M."/>
        </authorList>
    </citation>
    <scope>NUCLEOTIDE SEQUENCE</scope>
    <source>
        <strain evidence="16">139</strain>
        <strain evidence="14">AG_mtDNA_138</strain>
        <strain evidence="15">AG_mtDNA_139</strain>
    </source>
</reference>
<keyword evidence="5 12" id="KW-0138">CF(0)</keyword>
<feature type="transmembrane region" description="Helical" evidence="13">
    <location>
        <begin position="12"/>
        <end position="33"/>
    </location>
</feature>
<evidence type="ECO:0000256" key="12">
    <source>
        <dbReference type="RuleBase" id="RU003661"/>
    </source>
</evidence>
<evidence type="ECO:0000256" key="9">
    <source>
        <dbReference type="ARBA" id="ARBA00023065"/>
    </source>
</evidence>
<keyword evidence="9 12" id="KW-0406">Ion transport</keyword>
<keyword evidence="7 12" id="KW-0375">Hydrogen ion transport</keyword>
<dbReference type="EMBL" id="MK654678">
    <property type="protein sequence ID" value="QEH58475.1"/>
    <property type="molecule type" value="Genomic_DNA"/>
</dbReference>
<keyword evidence="4 12" id="KW-0813">Transport</keyword>
<dbReference type="GO" id="GO:0015986">
    <property type="term" value="P:proton motive force-driven ATP synthesis"/>
    <property type="evidence" value="ECO:0007669"/>
    <property type="project" value="InterPro"/>
</dbReference>
<evidence type="ECO:0000313" key="15">
    <source>
        <dbReference type="EMBL" id="QED56494.1"/>
    </source>
</evidence>
<organism evidence="14">
    <name type="scientific">Anthonomus rectirostris</name>
    <dbReference type="NCBI Taxonomy" id="1341944"/>
    <lineage>
        <taxon>Eukaryota</taxon>
        <taxon>Metazoa</taxon>
        <taxon>Ecdysozoa</taxon>
        <taxon>Arthropoda</taxon>
        <taxon>Hexapoda</taxon>
        <taxon>Insecta</taxon>
        <taxon>Pterygota</taxon>
        <taxon>Neoptera</taxon>
        <taxon>Endopterygota</taxon>
        <taxon>Coleoptera</taxon>
        <taxon>Polyphaga</taxon>
        <taxon>Cucujiformia</taxon>
        <taxon>Curculionidae</taxon>
        <taxon>Curculioninae</taxon>
        <taxon>Anthonomini</taxon>
        <taxon>Anthonomus</taxon>
    </lineage>
</organism>
<dbReference type="GO" id="GO:0031966">
    <property type="term" value="C:mitochondrial membrane"/>
    <property type="evidence" value="ECO:0007669"/>
    <property type="project" value="UniProtKB-SubCell"/>
</dbReference>
<dbReference type="InterPro" id="IPR001421">
    <property type="entry name" value="ATP8_metazoa"/>
</dbReference>
<dbReference type="Pfam" id="PF00895">
    <property type="entry name" value="ATP-synt_8"/>
    <property type="match status" value="1"/>
</dbReference>
<name>A0A5B8ZU09_9CUCU</name>
<evidence type="ECO:0000256" key="5">
    <source>
        <dbReference type="ARBA" id="ARBA00022547"/>
    </source>
</evidence>
<protein>
    <recommendedName>
        <fullName evidence="12">ATP synthase complex subunit 8</fullName>
    </recommendedName>
</protein>
<sequence>MPQMAPLNWLSLYFLFLCLFMMTIIMNYYIFMYPSKMNFELKMKKLYNWKW</sequence>
<evidence type="ECO:0000313" key="16">
    <source>
        <dbReference type="EMBL" id="QEH58475.1"/>
    </source>
</evidence>
<evidence type="ECO:0000256" key="3">
    <source>
        <dbReference type="ARBA" id="ARBA00011291"/>
    </source>
</evidence>
<comment type="subcellular location">
    <subcellularLocation>
        <location evidence="1 12">Mitochondrion membrane</location>
        <topology evidence="1 12">Single-pass membrane protein</topology>
    </subcellularLocation>
</comment>